<comment type="subcellular location">
    <subcellularLocation>
        <location evidence="1">Membrane</location>
        <topology evidence="1">Multi-pass membrane protein</topology>
    </subcellularLocation>
</comment>
<feature type="transmembrane region" description="Helical" evidence="5">
    <location>
        <begin position="119"/>
        <end position="136"/>
    </location>
</feature>
<dbReference type="Gene3D" id="3.10.450.50">
    <property type="match status" value="1"/>
</dbReference>
<dbReference type="SUPFAM" id="SSF54427">
    <property type="entry name" value="NTF2-like"/>
    <property type="match status" value="1"/>
</dbReference>
<keyword evidence="6" id="KW-0413">Isomerase</keyword>
<dbReference type="GO" id="GO:0016020">
    <property type="term" value="C:membrane"/>
    <property type="evidence" value="ECO:0007669"/>
    <property type="project" value="UniProtKB-SubCell"/>
</dbReference>
<dbReference type="Proteomes" id="UP000320811">
    <property type="component" value="Unassembled WGS sequence"/>
</dbReference>
<proteinExistence type="predicted"/>
<gene>
    <name evidence="6" type="ORF">FHW36_10869</name>
</gene>
<dbReference type="InterPro" id="IPR009959">
    <property type="entry name" value="Cyclase_SnoaL-like"/>
</dbReference>
<dbReference type="GO" id="GO:0030638">
    <property type="term" value="P:polyketide metabolic process"/>
    <property type="evidence" value="ECO:0007669"/>
    <property type="project" value="InterPro"/>
</dbReference>
<keyword evidence="4 5" id="KW-0472">Membrane</keyword>
<reference evidence="6 7" key="1">
    <citation type="submission" date="2019-06" db="EMBL/GenBank/DDBJ databases">
        <title>Sorghum-associated microbial communities from plants grown in Nebraska, USA.</title>
        <authorList>
            <person name="Schachtman D."/>
        </authorList>
    </citation>
    <scope>NUCLEOTIDE SEQUENCE [LARGE SCALE GENOMIC DNA]</scope>
    <source>
        <strain evidence="6 7">1209</strain>
    </source>
</reference>
<evidence type="ECO:0000313" key="7">
    <source>
        <dbReference type="Proteomes" id="UP000320811"/>
    </source>
</evidence>
<feature type="transmembrane region" description="Helical" evidence="5">
    <location>
        <begin position="12"/>
        <end position="30"/>
    </location>
</feature>
<dbReference type="PANTHER" id="PTHR38436:SF1">
    <property type="entry name" value="ESTER CYCLASE"/>
    <property type="match status" value="1"/>
</dbReference>
<dbReference type="Pfam" id="PF07366">
    <property type="entry name" value="SnoaL"/>
    <property type="match status" value="1"/>
</dbReference>
<dbReference type="AlphaFoldDB" id="A0A561PC58"/>
<dbReference type="PANTHER" id="PTHR38436">
    <property type="entry name" value="POLYKETIDE CYCLASE SNOAL-LIKE DOMAIN"/>
    <property type="match status" value="1"/>
</dbReference>
<evidence type="ECO:0000256" key="3">
    <source>
        <dbReference type="ARBA" id="ARBA00022989"/>
    </source>
</evidence>
<evidence type="ECO:0000256" key="2">
    <source>
        <dbReference type="ARBA" id="ARBA00022692"/>
    </source>
</evidence>
<evidence type="ECO:0000256" key="5">
    <source>
        <dbReference type="SAM" id="Phobius"/>
    </source>
</evidence>
<keyword evidence="2 5" id="KW-0812">Transmembrane</keyword>
<feature type="transmembrane region" description="Helical" evidence="5">
    <location>
        <begin position="82"/>
        <end position="99"/>
    </location>
</feature>
<protein>
    <submittedName>
        <fullName evidence="6">Steroid delta-isomerase-like uncharacterized protein</fullName>
    </submittedName>
</protein>
<dbReference type="EMBL" id="VIWO01000008">
    <property type="protein sequence ID" value="TWF35713.1"/>
    <property type="molecule type" value="Genomic_DNA"/>
</dbReference>
<evidence type="ECO:0000313" key="6">
    <source>
        <dbReference type="EMBL" id="TWF35713.1"/>
    </source>
</evidence>
<evidence type="ECO:0000256" key="4">
    <source>
        <dbReference type="ARBA" id="ARBA00023136"/>
    </source>
</evidence>
<keyword evidence="3 5" id="KW-1133">Transmembrane helix</keyword>
<name>A0A561PC58_9BACT</name>
<dbReference type="OrthoDB" id="7876517at2"/>
<dbReference type="RefSeq" id="WP_145672896.1">
    <property type="nucleotide sequence ID" value="NZ_VIWO01000008.1"/>
</dbReference>
<feature type="transmembrane region" description="Helical" evidence="5">
    <location>
        <begin position="55"/>
        <end position="75"/>
    </location>
</feature>
<comment type="caution">
    <text evidence="6">The sequence shown here is derived from an EMBL/GenBank/DDBJ whole genome shotgun (WGS) entry which is preliminary data.</text>
</comment>
<accession>A0A561PC58</accession>
<dbReference type="GO" id="GO:0016853">
    <property type="term" value="F:isomerase activity"/>
    <property type="evidence" value="ECO:0007669"/>
    <property type="project" value="UniProtKB-KW"/>
</dbReference>
<dbReference type="InterPro" id="IPR032808">
    <property type="entry name" value="DoxX"/>
</dbReference>
<dbReference type="InterPro" id="IPR032710">
    <property type="entry name" value="NTF2-like_dom_sf"/>
</dbReference>
<evidence type="ECO:0000256" key="1">
    <source>
        <dbReference type="ARBA" id="ARBA00004141"/>
    </source>
</evidence>
<organism evidence="6 7">
    <name type="scientific">Chitinophaga polysaccharea</name>
    <dbReference type="NCBI Taxonomy" id="1293035"/>
    <lineage>
        <taxon>Bacteria</taxon>
        <taxon>Pseudomonadati</taxon>
        <taxon>Bacteroidota</taxon>
        <taxon>Chitinophagia</taxon>
        <taxon>Chitinophagales</taxon>
        <taxon>Chitinophagaceae</taxon>
        <taxon>Chitinophaga</taxon>
    </lineage>
</organism>
<keyword evidence="7" id="KW-1185">Reference proteome</keyword>
<dbReference type="Pfam" id="PF07681">
    <property type="entry name" value="DoxX"/>
    <property type="match status" value="1"/>
</dbReference>
<sequence length="311" mass="34184">MKQQIFGTRNDWTGLILRLTIGLILFPHGAQKVLGWFGGPGFSSEMAFFTDTLHLPWLIAFLVIAIEFFGAISLIIGFASKIWSVAMIILFIGIIFTAHVDNGFFMNWFGTQKGEGYEYHLLIIGLSLALLVNGSGKYAVDNIIIKPVKVPLSALAVSGALLLLFTACDQAGPAVAQKNKQLVERYFNEVWNKGHVEVLDELLSQDYINHTPSVPNPPKGPGGLKPIVNAIRKAFPDLHYTIKDVIATNNRVVARVTMTGTQTDTLFGIPPTGKQVSVNQINVEEIVDGKIAAHWRVTDELTMMKQLGVVK</sequence>